<organism evidence="1 2">
    <name type="scientific">Aldrovandia affinis</name>
    <dbReference type="NCBI Taxonomy" id="143900"/>
    <lineage>
        <taxon>Eukaryota</taxon>
        <taxon>Metazoa</taxon>
        <taxon>Chordata</taxon>
        <taxon>Craniata</taxon>
        <taxon>Vertebrata</taxon>
        <taxon>Euteleostomi</taxon>
        <taxon>Actinopterygii</taxon>
        <taxon>Neopterygii</taxon>
        <taxon>Teleostei</taxon>
        <taxon>Notacanthiformes</taxon>
        <taxon>Halosauridae</taxon>
        <taxon>Aldrovandia</taxon>
    </lineage>
</organism>
<dbReference type="EMBL" id="JAINUG010000127">
    <property type="protein sequence ID" value="KAJ8394333.1"/>
    <property type="molecule type" value="Genomic_DNA"/>
</dbReference>
<reference evidence="1" key="1">
    <citation type="journal article" date="2023" name="Science">
        <title>Genome structures resolve the early diversification of teleost fishes.</title>
        <authorList>
            <person name="Parey E."/>
            <person name="Louis A."/>
            <person name="Montfort J."/>
            <person name="Bouchez O."/>
            <person name="Roques C."/>
            <person name="Iampietro C."/>
            <person name="Lluch J."/>
            <person name="Castinel A."/>
            <person name="Donnadieu C."/>
            <person name="Desvignes T."/>
            <person name="Floi Bucao C."/>
            <person name="Jouanno E."/>
            <person name="Wen M."/>
            <person name="Mejri S."/>
            <person name="Dirks R."/>
            <person name="Jansen H."/>
            <person name="Henkel C."/>
            <person name="Chen W.J."/>
            <person name="Zahm M."/>
            <person name="Cabau C."/>
            <person name="Klopp C."/>
            <person name="Thompson A.W."/>
            <person name="Robinson-Rechavi M."/>
            <person name="Braasch I."/>
            <person name="Lecointre G."/>
            <person name="Bobe J."/>
            <person name="Postlethwait J.H."/>
            <person name="Berthelot C."/>
            <person name="Roest Crollius H."/>
            <person name="Guiguen Y."/>
        </authorList>
    </citation>
    <scope>NUCLEOTIDE SEQUENCE</scope>
    <source>
        <strain evidence="1">NC1722</strain>
    </source>
</reference>
<proteinExistence type="predicted"/>
<comment type="caution">
    <text evidence="1">The sequence shown here is derived from an EMBL/GenBank/DDBJ whole genome shotgun (WGS) entry which is preliminary data.</text>
</comment>
<accession>A0AAD7WEZ0</accession>
<gene>
    <name evidence="1" type="ORF">AAFF_G00047400</name>
</gene>
<dbReference type="AlphaFoldDB" id="A0AAD7WEZ0"/>
<sequence>MFPSPEYFIFHLFFSGFGSLVWTAVLKNHHLFPCGCSSGGQLAGGVLLDMWKIRLTGTIDRFGVRVNPKVEPSLRFNIEVCQEGYRHLGPLLGG</sequence>
<evidence type="ECO:0000313" key="2">
    <source>
        <dbReference type="Proteomes" id="UP001221898"/>
    </source>
</evidence>
<dbReference type="Proteomes" id="UP001221898">
    <property type="component" value="Unassembled WGS sequence"/>
</dbReference>
<evidence type="ECO:0000313" key="1">
    <source>
        <dbReference type="EMBL" id="KAJ8394333.1"/>
    </source>
</evidence>
<protein>
    <submittedName>
        <fullName evidence="1">Uncharacterized protein</fullName>
    </submittedName>
</protein>
<name>A0AAD7WEZ0_9TELE</name>
<keyword evidence="2" id="KW-1185">Reference proteome</keyword>